<sequence>MSKVILVTGSNAGIGFSLVQQLAAKGHTVYVASRKEDAGNEAVAKIKAANASAAVKLVQLDVTDSKSIAAAVQKITSDEGKLNVLVNNAGVADFTVQHNASTPNLDAVRTGIETNLIGLMAVTSAFLPLLRKAHTADVPSVILNVSTGMASNTVMSSFTLPAFVYPVIAYNTSKAAANSYTVALAFELRDEGIKVNTVSPGFTATKLNGFAAGGKTIEEGAAVLLPWCLLGKDGATGKFADEKGELPW</sequence>
<dbReference type="Gene3D" id="3.40.50.720">
    <property type="entry name" value="NAD(P)-binding Rossmann-like Domain"/>
    <property type="match status" value="1"/>
</dbReference>
<dbReference type="AlphaFoldDB" id="A0A8H6SBI0"/>
<evidence type="ECO:0000256" key="3">
    <source>
        <dbReference type="ARBA" id="ARBA00023002"/>
    </source>
</evidence>
<evidence type="ECO:0000313" key="6">
    <source>
        <dbReference type="Proteomes" id="UP000636479"/>
    </source>
</evidence>
<keyword evidence="6" id="KW-1185">Reference proteome</keyword>
<reference evidence="5" key="1">
    <citation type="submission" date="2020-05" db="EMBL/GenBank/DDBJ databases">
        <title>Mycena genomes resolve the evolution of fungal bioluminescence.</title>
        <authorList>
            <person name="Tsai I.J."/>
        </authorList>
    </citation>
    <scope>NUCLEOTIDE SEQUENCE</scope>
    <source>
        <strain evidence="5">171206Taipei</strain>
    </source>
</reference>
<dbReference type="PRINTS" id="PR00081">
    <property type="entry name" value="GDHRDH"/>
</dbReference>
<gene>
    <name evidence="5" type="ORF">MIND_01111000</name>
</gene>
<accession>A0A8H6SBI0</accession>
<dbReference type="OrthoDB" id="1933717at2759"/>
<comment type="similarity">
    <text evidence="1 4">Belongs to the short-chain dehydrogenases/reductases (SDR) family.</text>
</comment>
<keyword evidence="2" id="KW-0521">NADP</keyword>
<organism evidence="5 6">
    <name type="scientific">Mycena indigotica</name>
    <dbReference type="NCBI Taxonomy" id="2126181"/>
    <lineage>
        <taxon>Eukaryota</taxon>
        <taxon>Fungi</taxon>
        <taxon>Dikarya</taxon>
        <taxon>Basidiomycota</taxon>
        <taxon>Agaricomycotina</taxon>
        <taxon>Agaricomycetes</taxon>
        <taxon>Agaricomycetidae</taxon>
        <taxon>Agaricales</taxon>
        <taxon>Marasmiineae</taxon>
        <taxon>Mycenaceae</taxon>
        <taxon>Mycena</taxon>
    </lineage>
</organism>
<evidence type="ECO:0000256" key="1">
    <source>
        <dbReference type="ARBA" id="ARBA00006484"/>
    </source>
</evidence>
<dbReference type="Proteomes" id="UP000636479">
    <property type="component" value="Unassembled WGS sequence"/>
</dbReference>
<dbReference type="InterPro" id="IPR036291">
    <property type="entry name" value="NAD(P)-bd_dom_sf"/>
</dbReference>
<comment type="caution">
    <text evidence="5">The sequence shown here is derived from an EMBL/GenBank/DDBJ whole genome shotgun (WGS) entry which is preliminary data.</text>
</comment>
<dbReference type="Pfam" id="PF00106">
    <property type="entry name" value="adh_short"/>
    <property type="match status" value="1"/>
</dbReference>
<dbReference type="RefSeq" id="XP_037217069.1">
    <property type="nucleotide sequence ID" value="XM_037367675.1"/>
</dbReference>
<dbReference type="InterPro" id="IPR020904">
    <property type="entry name" value="Sc_DH/Rdtase_CS"/>
</dbReference>
<dbReference type="InterPro" id="IPR002347">
    <property type="entry name" value="SDR_fam"/>
</dbReference>
<proteinExistence type="inferred from homology"/>
<evidence type="ECO:0000313" key="5">
    <source>
        <dbReference type="EMBL" id="KAF7295706.1"/>
    </source>
</evidence>
<dbReference type="GeneID" id="59350191"/>
<dbReference type="PROSITE" id="PS00061">
    <property type="entry name" value="ADH_SHORT"/>
    <property type="match status" value="1"/>
</dbReference>
<evidence type="ECO:0000256" key="4">
    <source>
        <dbReference type="RuleBase" id="RU000363"/>
    </source>
</evidence>
<dbReference type="EMBL" id="JACAZF010000009">
    <property type="protein sequence ID" value="KAF7295706.1"/>
    <property type="molecule type" value="Genomic_DNA"/>
</dbReference>
<name>A0A8H6SBI0_9AGAR</name>
<dbReference type="PANTHER" id="PTHR43490:SF99">
    <property type="entry name" value="SHORT-CHAIN DEHYDROGENASE_REDUCTASE"/>
    <property type="match status" value="1"/>
</dbReference>
<dbReference type="SUPFAM" id="SSF51735">
    <property type="entry name" value="NAD(P)-binding Rossmann-fold domains"/>
    <property type="match status" value="1"/>
</dbReference>
<keyword evidence="3" id="KW-0560">Oxidoreductase</keyword>
<evidence type="ECO:0000256" key="2">
    <source>
        <dbReference type="ARBA" id="ARBA00022857"/>
    </source>
</evidence>
<protein>
    <submittedName>
        <fullName evidence="5">(+)-neomenthol dehydrogenase</fullName>
    </submittedName>
</protein>
<dbReference type="GO" id="GO:0016491">
    <property type="term" value="F:oxidoreductase activity"/>
    <property type="evidence" value="ECO:0007669"/>
    <property type="project" value="UniProtKB-KW"/>
</dbReference>
<dbReference type="PANTHER" id="PTHR43490">
    <property type="entry name" value="(+)-NEOMENTHOL DEHYDROGENASE"/>
    <property type="match status" value="1"/>
</dbReference>
<dbReference type="PRINTS" id="PR00080">
    <property type="entry name" value="SDRFAMILY"/>
</dbReference>